<dbReference type="AlphaFoldDB" id="A0A803TX82"/>
<reference evidence="2" key="1">
    <citation type="submission" date="2009-12" db="EMBL/GenBank/DDBJ databases">
        <title>The Genome Sequence of Anolis carolinensis (Green Anole Lizard).</title>
        <authorList>
            <consortium name="The Genome Sequencing Platform"/>
            <person name="Di Palma F."/>
            <person name="Alfoldi J."/>
            <person name="Heiman D."/>
            <person name="Young S."/>
            <person name="Grabherr M."/>
            <person name="Johnson J."/>
            <person name="Lander E.S."/>
            <person name="Lindblad-Toh K."/>
        </authorList>
    </citation>
    <scope>NUCLEOTIDE SEQUENCE [LARGE SCALE GENOMIC DNA]</scope>
    <source>
        <strain evidence="2">JBL SC #1</strain>
    </source>
</reference>
<organism evidence="2 3">
    <name type="scientific">Anolis carolinensis</name>
    <name type="common">Green anole</name>
    <name type="synonym">American chameleon</name>
    <dbReference type="NCBI Taxonomy" id="28377"/>
    <lineage>
        <taxon>Eukaryota</taxon>
        <taxon>Metazoa</taxon>
        <taxon>Chordata</taxon>
        <taxon>Craniata</taxon>
        <taxon>Vertebrata</taxon>
        <taxon>Euteleostomi</taxon>
        <taxon>Lepidosauria</taxon>
        <taxon>Squamata</taxon>
        <taxon>Bifurcata</taxon>
        <taxon>Unidentata</taxon>
        <taxon>Episquamata</taxon>
        <taxon>Toxicofera</taxon>
        <taxon>Iguania</taxon>
        <taxon>Dactyloidae</taxon>
        <taxon>Anolis</taxon>
    </lineage>
</organism>
<name>A0A803TX82_ANOCA</name>
<proteinExistence type="predicted"/>
<protein>
    <submittedName>
        <fullName evidence="2">Uncharacterized protein</fullName>
    </submittedName>
</protein>
<reference evidence="2" key="3">
    <citation type="submission" date="2025-09" db="UniProtKB">
        <authorList>
            <consortium name="Ensembl"/>
        </authorList>
    </citation>
    <scope>IDENTIFICATION</scope>
</reference>
<reference evidence="2" key="2">
    <citation type="submission" date="2025-08" db="UniProtKB">
        <authorList>
            <consortium name="Ensembl"/>
        </authorList>
    </citation>
    <scope>IDENTIFICATION</scope>
</reference>
<dbReference type="GeneTree" id="ENSGT00960000187139"/>
<dbReference type="Proteomes" id="UP000001646">
    <property type="component" value="Unplaced"/>
</dbReference>
<evidence type="ECO:0000313" key="2">
    <source>
        <dbReference type="Ensembl" id="ENSACAP00000039822.1"/>
    </source>
</evidence>
<dbReference type="InParanoid" id="A0A803TX82"/>
<keyword evidence="3" id="KW-1185">Reference proteome</keyword>
<dbReference type="Ensembl" id="ENSACAT00000054649.1">
    <property type="protein sequence ID" value="ENSACAP00000039822.1"/>
    <property type="gene ID" value="ENSACAG00000041481.1"/>
</dbReference>
<feature type="region of interest" description="Disordered" evidence="1">
    <location>
        <begin position="41"/>
        <end position="64"/>
    </location>
</feature>
<sequence length="64" mass="6988">ELSPELTLKSAAPPLFPHLQPDVEHHGGHDVEVREVDAQLPGQVEEDEQRPREALAEDPVGFGA</sequence>
<evidence type="ECO:0000256" key="1">
    <source>
        <dbReference type="SAM" id="MobiDB-lite"/>
    </source>
</evidence>
<evidence type="ECO:0000313" key="3">
    <source>
        <dbReference type="Proteomes" id="UP000001646"/>
    </source>
</evidence>
<accession>A0A803TX82</accession>